<organism evidence="1 2">
    <name type="scientific">Caenorhabditis tropicalis</name>
    <dbReference type="NCBI Taxonomy" id="1561998"/>
    <lineage>
        <taxon>Eukaryota</taxon>
        <taxon>Metazoa</taxon>
        <taxon>Ecdysozoa</taxon>
        <taxon>Nematoda</taxon>
        <taxon>Chromadorea</taxon>
        <taxon>Rhabditida</taxon>
        <taxon>Rhabditina</taxon>
        <taxon>Rhabditomorpha</taxon>
        <taxon>Rhabditoidea</taxon>
        <taxon>Rhabditidae</taxon>
        <taxon>Peloderinae</taxon>
        <taxon>Caenorhabditis</taxon>
    </lineage>
</organism>
<dbReference type="WBParaSite" id="Csp11.Scaffold629.g11695.t1">
    <property type="protein sequence ID" value="Csp11.Scaffold629.g11695.t1"/>
    <property type="gene ID" value="Csp11.Scaffold629.g11695"/>
</dbReference>
<reference evidence="2" key="1">
    <citation type="submission" date="2016-11" db="UniProtKB">
        <authorList>
            <consortium name="WormBaseParasite"/>
        </authorList>
    </citation>
    <scope>IDENTIFICATION</scope>
</reference>
<accession>A0A1I7TTR7</accession>
<keyword evidence="1" id="KW-1185">Reference proteome</keyword>
<evidence type="ECO:0000313" key="1">
    <source>
        <dbReference type="Proteomes" id="UP000095282"/>
    </source>
</evidence>
<evidence type="ECO:0000313" key="2">
    <source>
        <dbReference type="WBParaSite" id="Csp11.Scaffold629.g11695.t1"/>
    </source>
</evidence>
<protein>
    <submittedName>
        <fullName evidence="2">DUF295 domain-containing protein</fullName>
    </submittedName>
</protein>
<name>A0A1I7TTR7_9PELO</name>
<sequence>MITGDNCSLIMSCKEGDYLIIYDTDKYQVFGEYPADAFCNPETLKWLVTDHDGGYALFNKLDALCYESPMCNCPYRLLDHQAVISFPQYTDVLPNEIQNPLVSEDNCSMRCEEGYELIIIDGDRYKEFGEYSADASCDMSTKTWSVYDKDAELTRFQKFDALDSDMPVKWFESIGRSPTGPRVTEFGSIRFDSPIEEDLQLHNSLA</sequence>
<dbReference type="Proteomes" id="UP000095282">
    <property type="component" value="Unplaced"/>
</dbReference>
<proteinExistence type="predicted"/>
<dbReference type="AlphaFoldDB" id="A0A1I7TTR7"/>